<name>M1BZW6_SOLTU</name>
<dbReference type="InterPro" id="IPR042197">
    <property type="entry name" value="Apaf_helical"/>
</dbReference>
<dbReference type="SUPFAM" id="SSF52540">
    <property type="entry name" value="P-loop containing nucleoside triphosphate hydrolases"/>
    <property type="match status" value="1"/>
</dbReference>
<dbReference type="PaxDb" id="4113-PGSC0003DMT400056797"/>
<dbReference type="Gramene" id="PGSC0003DMT400056797">
    <property type="protein sequence ID" value="PGSC0003DMT400056797"/>
    <property type="gene ID" value="PGSC0003DMG400022087"/>
</dbReference>
<keyword evidence="4" id="KW-1185">Reference proteome</keyword>
<organism evidence="3 4">
    <name type="scientific">Solanum tuberosum</name>
    <name type="common">Potato</name>
    <dbReference type="NCBI Taxonomy" id="4113"/>
    <lineage>
        <taxon>Eukaryota</taxon>
        <taxon>Viridiplantae</taxon>
        <taxon>Streptophyta</taxon>
        <taxon>Embryophyta</taxon>
        <taxon>Tracheophyta</taxon>
        <taxon>Spermatophyta</taxon>
        <taxon>Magnoliopsida</taxon>
        <taxon>eudicotyledons</taxon>
        <taxon>Gunneridae</taxon>
        <taxon>Pentapetalae</taxon>
        <taxon>asterids</taxon>
        <taxon>lamiids</taxon>
        <taxon>Solanales</taxon>
        <taxon>Solanaceae</taxon>
        <taxon>Solanoideae</taxon>
        <taxon>Solaneae</taxon>
        <taxon>Solanum</taxon>
    </lineage>
</organism>
<dbReference type="AlphaFoldDB" id="M1BZW6"/>
<dbReference type="PANTHER" id="PTHR33463:SF198">
    <property type="entry name" value="RPP4C3"/>
    <property type="match status" value="1"/>
</dbReference>
<evidence type="ECO:0000256" key="1">
    <source>
        <dbReference type="ARBA" id="ARBA00022614"/>
    </source>
</evidence>
<dbReference type="PANTHER" id="PTHR33463">
    <property type="entry name" value="NB-ARC DOMAIN-CONTAINING PROTEIN-RELATED"/>
    <property type="match status" value="1"/>
</dbReference>
<protein>
    <submittedName>
        <fullName evidence="3">Nucleotide binding site-leucine rich repeat protein</fullName>
    </submittedName>
</protein>
<dbReference type="InterPro" id="IPR027417">
    <property type="entry name" value="P-loop_NTPase"/>
</dbReference>
<dbReference type="Proteomes" id="UP000011115">
    <property type="component" value="Unassembled WGS sequence"/>
</dbReference>
<proteinExistence type="predicted"/>
<evidence type="ECO:0000256" key="2">
    <source>
        <dbReference type="ARBA" id="ARBA00022821"/>
    </source>
</evidence>
<dbReference type="InterPro" id="IPR050905">
    <property type="entry name" value="Plant_NBS-LRR"/>
</dbReference>
<dbReference type="HOGENOM" id="CLU_2376872_0_0_1"/>
<keyword evidence="1" id="KW-0433">Leucine-rich repeat</keyword>
<dbReference type="EnsemblPlants" id="PGSC0003DMT400056797">
    <property type="protein sequence ID" value="PGSC0003DMT400056797"/>
    <property type="gene ID" value="PGSC0003DMG400022087"/>
</dbReference>
<evidence type="ECO:0000313" key="4">
    <source>
        <dbReference type="Proteomes" id="UP000011115"/>
    </source>
</evidence>
<evidence type="ECO:0000313" key="3">
    <source>
        <dbReference type="EnsemblPlants" id="PGSC0003DMT400056797"/>
    </source>
</evidence>
<keyword evidence="2" id="KW-0611">Plant defense</keyword>
<reference evidence="4" key="1">
    <citation type="journal article" date="2011" name="Nature">
        <title>Genome sequence and analysis of the tuber crop potato.</title>
        <authorList>
            <consortium name="The Potato Genome Sequencing Consortium"/>
        </authorList>
    </citation>
    <scope>NUCLEOTIDE SEQUENCE [LARGE SCALE GENOMIC DNA]</scope>
    <source>
        <strain evidence="4">cv. DM1-3 516 R44</strain>
    </source>
</reference>
<accession>M1BZW6</accession>
<dbReference type="Gene3D" id="1.10.8.430">
    <property type="entry name" value="Helical domain of apoptotic protease-activating factors"/>
    <property type="match status" value="1"/>
</dbReference>
<dbReference type="GO" id="GO:0043531">
    <property type="term" value="F:ADP binding"/>
    <property type="evidence" value="ECO:0007669"/>
    <property type="project" value="InterPro"/>
</dbReference>
<dbReference type="GO" id="GO:0006952">
    <property type="term" value="P:defense response"/>
    <property type="evidence" value="ECO:0007669"/>
    <property type="project" value="UniProtKB-KW"/>
</dbReference>
<sequence>MQPVARGFGYIFYYKSNIRCMDKESENLKNIRTMGAQKTLEVGMLSEEKAWILFRQKVGNFVDDPSLLDIAKKVAKECKGLPLAIISVARALKKS</sequence>
<dbReference type="GO" id="GO:0005524">
    <property type="term" value="F:ATP binding"/>
    <property type="evidence" value="ECO:0007669"/>
    <property type="project" value="UniProtKB-KW"/>
</dbReference>
<reference evidence="3" key="2">
    <citation type="submission" date="2015-06" db="UniProtKB">
        <authorList>
            <consortium name="EnsemblPlants"/>
        </authorList>
    </citation>
    <scope>IDENTIFICATION</scope>
    <source>
        <strain evidence="3">DM1-3 516 R44</strain>
    </source>
</reference>
<dbReference type="InParanoid" id="M1BZW6"/>